<name>A0A6A4R9X5_9RHOB</name>
<dbReference type="EMBL" id="WSFO01000020">
    <property type="protein sequence ID" value="KAE9625501.1"/>
    <property type="molecule type" value="Genomic_DNA"/>
</dbReference>
<sequence>MAEHFSIAEWAQINALLDAEPLQYDFPERRDASVILMSWNIRKFGAIVEGGQRKKSPQRSFKAKAKPRYQTALRCNKDRAQRRW</sequence>
<organism evidence="1 2">
    <name type="scientific">Parasedimentitalea maritima</name>
    <dbReference type="NCBI Taxonomy" id="2578117"/>
    <lineage>
        <taxon>Bacteria</taxon>
        <taxon>Pseudomonadati</taxon>
        <taxon>Pseudomonadota</taxon>
        <taxon>Alphaproteobacteria</taxon>
        <taxon>Rhodobacterales</taxon>
        <taxon>Paracoccaceae</taxon>
        <taxon>Parasedimentitalea</taxon>
    </lineage>
</organism>
<gene>
    <name evidence="1" type="ORF">GP644_22560</name>
</gene>
<accession>A0A6A4R9X5</accession>
<evidence type="ECO:0000313" key="2">
    <source>
        <dbReference type="Proteomes" id="UP000441586"/>
    </source>
</evidence>
<protein>
    <recommendedName>
        <fullName evidence="3">Transposase</fullName>
    </recommendedName>
</protein>
<comment type="caution">
    <text evidence="1">The sequence shown here is derived from an EMBL/GenBank/DDBJ whole genome shotgun (WGS) entry which is preliminary data.</text>
</comment>
<proteinExistence type="predicted"/>
<evidence type="ECO:0000313" key="1">
    <source>
        <dbReference type="EMBL" id="KAE9625501.1"/>
    </source>
</evidence>
<dbReference type="Proteomes" id="UP000441586">
    <property type="component" value="Unassembled WGS sequence"/>
</dbReference>
<evidence type="ECO:0008006" key="3">
    <source>
        <dbReference type="Google" id="ProtNLM"/>
    </source>
</evidence>
<dbReference type="AlphaFoldDB" id="A0A6A4R9X5"/>
<dbReference type="RefSeq" id="WP_158981711.1">
    <property type="nucleotide sequence ID" value="NZ_WSFO01000020.1"/>
</dbReference>
<reference evidence="1 2" key="1">
    <citation type="submission" date="2019-12" db="EMBL/GenBank/DDBJ databases">
        <authorList>
            <person name="Zhang Y.-J."/>
        </authorList>
    </citation>
    <scope>NUCLEOTIDE SEQUENCE [LARGE SCALE GENOMIC DNA]</scope>
    <source>
        <strain evidence="1 2">H18S-6</strain>
    </source>
</reference>